<evidence type="ECO:0000313" key="2">
    <source>
        <dbReference type="Proteomes" id="UP000298327"/>
    </source>
</evidence>
<dbReference type="EMBL" id="SEOQ01000955">
    <property type="protein sequence ID" value="TFY55087.1"/>
    <property type="molecule type" value="Genomic_DNA"/>
</dbReference>
<gene>
    <name evidence="1" type="ORF">EVG20_g9448</name>
</gene>
<dbReference type="AlphaFoldDB" id="A0A4Y9Y0H4"/>
<reference evidence="1 2" key="1">
    <citation type="submission" date="2019-02" db="EMBL/GenBank/DDBJ databases">
        <title>Genome sequencing of the rare red list fungi Dentipellis fragilis.</title>
        <authorList>
            <person name="Buettner E."/>
            <person name="Kellner H."/>
        </authorList>
    </citation>
    <scope>NUCLEOTIDE SEQUENCE [LARGE SCALE GENOMIC DNA]</scope>
    <source>
        <strain evidence="1 2">DSM 105465</strain>
    </source>
</reference>
<accession>A0A4Y9Y0H4</accession>
<proteinExistence type="predicted"/>
<feature type="non-terminal residue" evidence="1">
    <location>
        <position position="179"/>
    </location>
</feature>
<name>A0A4Y9Y0H4_9AGAM</name>
<comment type="caution">
    <text evidence="1">The sequence shown here is derived from an EMBL/GenBank/DDBJ whole genome shotgun (WGS) entry which is preliminary data.</text>
</comment>
<protein>
    <submittedName>
        <fullName evidence="1">Uncharacterized protein</fullName>
    </submittedName>
</protein>
<dbReference type="Proteomes" id="UP000298327">
    <property type="component" value="Unassembled WGS sequence"/>
</dbReference>
<evidence type="ECO:0000313" key="1">
    <source>
        <dbReference type="EMBL" id="TFY55087.1"/>
    </source>
</evidence>
<keyword evidence="2" id="KW-1185">Reference proteome</keyword>
<organism evidence="1 2">
    <name type="scientific">Dentipellis fragilis</name>
    <dbReference type="NCBI Taxonomy" id="205917"/>
    <lineage>
        <taxon>Eukaryota</taxon>
        <taxon>Fungi</taxon>
        <taxon>Dikarya</taxon>
        <taxon>Basidiomycota</taxon>
        <taxon>Agaricomycotina</taxon>
        <taxon>Agaricomycetes</taxon>
        <taxon>Russulales</taxon>
        <taxon>Hericiaceae</taxon>
        <taxon>Dentipellis</taxon>
    </lineage>
</organism>
<sequence length="179" mass="19883">MSSWSLGKRDERGLTVCLRPKQIIYDASLVPRDGVFSSLPARMGELQDLPFWGMHIVLFGNNVSRPISLEDARHPKEHRSSAGGTWQLPLAILGASIKIFLDLQILLAPQQFLFGRDPNRTDLAALARLQQRLGYVALAATSDSRSASPTPRTHDNEASCWIIYVHFLPAARCPSMVFS</sequence>
<dbReference type="OrthoDB" id="10589317at2759"/>